<dbReference type="AlphaFoldDB" id="A0A9N9A6J4"/>
<reference evidence="1" key="1">
    <citation type="submission" date="2021-06" db="EMBL/GenBank/DDBJ databases">
        <authorList>
            <person name="Kallberg Y."/>
            <person name="Tangrot J."/>
            <person name="Rosling A."/>
        </authorList>
    </citation>
    <scope>NUCLEOTIDE SEQUENCE</scope>
    <source>
        <strain evidence="1">IN212</strain>
    </source>
</reference>
<sequence>MDSTFRPFRTIKPCGDHQVSYKTQLFLIPDVANLILSGDQFLIISGTAQAKLYDRDGFEIKISQSQGSNMQIPQLKTVASSVAKNGKRSEMTIGADNTE</sequence>
<dbReference type="Proteomes" id="UP000789396">
    <property type="component" value="Unassembled WGS sequence"/>
</dbReference>
<evidence type="ECO:0000313" key="2">
    <source>
        <dbReference type="Proteomes" id="UP000789396"/>
    </source>
</evidence>
<organism evidence="1 2">
    <name type="scientific">Racocetra fulgida</name>
    <dbReference type="NCBI Taxonomy" id="60492"/>
    <lineage>
        <taxon>Eukaryota</taxon>
        <taxon>Fungi</taxon>
        <taxon>Fungi incertae sedis</taxon>
        <taxon>Mucoromycota</taxon>
        <taxon>Glomeromycotina</taxon>
        <taxon>Glomeromycetes</taxon>
        <taxon>Diversisporales</taxon>
        <taxon>Gigasporaceae</taxon>
        <taxon>Racocetra</taxon>
    </lineage>
</organism>
<name>A0A9N9A6J4_9GLOM</name>
<comment type="caution">
    <text evidence="1">The sequence shown here is derived from an EMBL/GenBank/DDBJ whole genome shotgun (WGS) entry which is preliminary data.</text>
</comment>
<keyword evidence="2" id="KW-1185">Reference proteome</keyword>
<dbReference type="OrthoDB" id="10264376at2759"/>
<gene>
    <name evidence="1" type="ORF">RFULGI_LOCUS3346</name>
</gene>
<accession>A0A9N9A6J4</accession>
<dbReference type="EMBL" id="CAJVPZ010002899">
    <property type="protein sequence ID" value="CAG8520928.1"/>
    <property type="molecule type" value="Genomic_DNA"/>
</dbReference>
<proteinExistence type="predicted"/>
<evidence type="ECO:0000313" key="1">
    <source>
        <dbReference type="EMBL" id="CAG8520928.1"/>
    </source>
</evidence>
<protein>
    <submittedName>
        <fullName evidence="1">5772_t:CDS:1</fullName>
    </submittedName>
</protein>